<feature type="domain" description="Glycoside hydrolase family 2 catalytic" evidence="5">
    <location>
        <begin position="277"/>
        <end position="566"/>
    </location>
</feature>
<keyword evidence="2" id="KW-0378">Hydrolase</keyword>
<evidence type="ECO:0000259" key="7">
    <source>
        <dbReference type="Pfam" id="PF16355"/>
    </source>
</evidence>
<dbReference type="InterPro" id="IPR008979">
    <property type="entry name" value="Galactose-bd-like_sf"/>
</dbReference>
<dbReference type="GO" id="GO:0005975">
    <property type="term" value="P:carbohydrate metabolic process"/>
    <property type="evidence" value="ECO:0007669"/>
    <property type="project" value="InterPro"/>
</dbReference>
<protein>
    <submittedName>
        <fullName evidence="8">Beta-galactosidase</fullName>
    </submittedName>
</protein>
<dbReference type="InterPro" id="IPR006102">
    <property type="entry name" value="Ig-like_GH2"/>
</dbReference>
<evidence type="ECO:0000313" key="9">
    <source>
        <dbReference type="Proteomes" id="UP000588277"/>
    </source>
</evidence>
<dbReference type="InterPro" id="IPR017853">
    <property type="entry name" value="GH"/>
</dbReference>
<dbReference type="InterPro" id="IPR006103">
    <property type="entry name" value="Glyco_hydro_2_cat"/>
</dbReference>
<proteinExistence type="inferred from homology"/>
<dbReference type="Pfam" id="PF02836">
    <property type="entry name" value="Glyco_hydro_2_C"/>
    <property type="match status" value="1"/>
</dbReference>
<dbReference type="RefSeq" id="WP_169276022.1">
    <property type="nucleotide sequence ID" value="NZ_JAAIIH010000013.1"/>
</dbReference>
<dbReference type="PANTHER" id="PTHR42732">
    <property type="entry name" value="BETA-GALACTOSIDASE"/>
    <property type="match status" value="1"/>
</dbReference>
<dbReference type="Gene3D" id="2.60.40.10">
    <property type="entry name" value="Immunoglobulins"/>
    <property type="match status" value="2"/>
</dbReference>
<feature type="domain" description="Glycosyl hydrolases family 2 sugar binding" evidence="6">
    <location>
        <begin position="52"/>
        <end position="151"/>
    </location>
</feature>
<dbReference type="InterPro" id="IPR036156">
    <property type="entry name" value="Beta-gal/glucu_dom_sf"/>
</dbReference>
<accession>A0A7Y0F2Z4</accession>
<dbReference type="AlphaFoldDB" id="A0A7Y0F2Z4"/>
<dbReference type="Gene3D" id="3.20.20.80">
    <property type="entry name" value="Glycosidases"/>
    <property type="match status" value="1"/>
</dbReference>
<dbReference type="Proteomes" id="UP000588277">
    <property type="component" value="Unassembled WGS sequence"/>
</dbReference>
<organism evidence="8 9">
    <name type="scientific">Bifidobacterium moraviense</name>
    <dbReference type="NCBI Taxonomy" id="2675323"/>
    <lineage>
        <taxon>Bacteria</taxon>
        <taxon>Bacillati</taxon>
        <taxon>Actinomycetota</taxon>
        <taxon>Actinomycetes</taxon>
        <taxon>Bifidobacteriales</taxon>
        <taxon>Bifidobacteriaceae</taxon>
        <taxon>Bifidobacterium</taxon>
    </lineage>
</organism>
<keyword evidence="3" id="KW-0326">Glycosidase</keyword>
<comment type="caution">
    <text evidence="8">The sequence shown here is derived from an EMBL/GenBank/DDBJ whole genome shotgun (WGS) entry which is preliminary data.</text>
</comment>
<dbReference type="SUPFAM" id="SSF49303">
    <property type="entry name" value="beta-Galactosidase/glucuronidase domain"/>
    <property type="match status" value="1"/>
</dbReference>
<dbReference type="InterPro" id="IPR006101">
    <property type="entry name" value="Glyco_hydro_2"/>
</dbReference>
<evidence type="ECO:0000259" key="4">
    <source>
        <dbReference type="Pfam" id="PF00703"/>
    </source>
</evidence>
<evidence type="ECO:0000256" key="1">
    <source>
        <dbReference type="ARBA" id="ARBA00007401"/>
    </source>
</evidence>
<name>A0A7Y0F2Z4_9BIFI</name>
<dbReference type="Pfam" id="PF02837">
    <property type="entry name" value="Glyco_hydro_2_N"/>
    <property type="match status" value="1"/>
</dbReference>
<dbReference type="InterPro" id="IPR006104">
    <property type="entry name" value="Glyco_hydro_2_N"/>
</dbReference>
<sequence length="777" mass="86073">MRTITTLSDGWLFTKDEQDGVPAYAPGAGWTEVTVPHTWNKFDGQDGGSDYHRGACWYVRRLTVGEQAPGTLTYLQFHGAANVAEVYVNGVKATEHKGGFSTFRTDVTSMLIPGENVLAVRVSNEERSDVYPQMADFTFYGGLYRPVELLTVNPTHFDLDYFVGPGVTVSSKPHLASDGGDGAATIDARAWVAGAQEGDIVNFQVLDEDGTEVAGAGTVAAERVRVTIELPDAHLWQGVDDPYLYTVVASIIRHNEVLDEVEIHHGVREFRMDPQQGFFLNGVLTPLRGVSRHQDRLGKGNALSMDDHIEDAYLIRELGANTVRLAHYQQAQEFYDLCDVLGLIVWAEIPFISRMNEDPAAHQDCRQQMTELIVQSFNHASIVTWGISNEILIGGDSPQLVANLRDLNELCHQLDPTRVTTMAQVSNTPKDSEHNQITDILSYNHYFGWYGGKLEDNEEWLDEFHAMHPDRATGISEYGCEGIISYHSDNPQCGDYSEEYQALYHEHMARIIEERPWLWATHVWNMFDFGCDSRDEGGVKGRNNKGLMTIDRAVKKDSFYVYQAYWSKDPMIHIASKRYALRAADTISVKVYSNADSVELLVDGKPFASLAAHRVFEFRDVPLHEGATVIEARATGSDGTALADSATFTKVAEPYAPYTFVDPDGGAGVANWFDDVNLDAVDEEAPIDPTKYSVNDVINDVLENKEASRILANVASSLSGMRLKASMFGMMGTSTVQELFAKMGGMSGKPVDPDEMAKRLAYANAELQKIAKAADAE</sequence>
<dbReference type="EMBL" id="JAAIIH010000013">
    <property type="protein sequence ID" value="NMN00934.1"/>
    <property type="molecule type" value="Genomic_DNA"/>
</dbReference>
<feature type="domain" description="Glycoside hydrolase family 2 immunoglobulin-like beta-sandwich" evidence="4">
    <location>
        <begin position="172"/>
        <end position="268"/>
    </location>
</feature>
<dbReference type="Gene3D" id="2.60.120.260">
    <property type="entry name" value="Galactose-binding domain-like"/>
    <property type="match status" value="1"/>
</dbReference>
<keyword evidence="9" id="KW-1185">Reference proteome</keyword>
<comment type="similarity">
    <text evidence="1">Belongs to the glycosyl hydrolase 2 family.</text>
</comment>
<dbReference type="SUPFAM" id="SSF49785">
    <property type="entry name" value="Galactose-binding domain-like"/>
    <property type="match status" value="1"/>
</dbReference>
<evidence type="ECO:0000256" key="2">
    <source>
        <dbReference type="ARBA" id="ARBA00022801"/>
    </source>
</evidence>
<dbReference type="Pfam" id="PF16355">
    <property type="entry name" value="DUF4982"/>
    <property type="match status" value="1"/>
</dbReference>
<feature type="domain" description="DUF4982" evidence="7">
    <location>
        <begin position="586"/>
        <end position="642"/>
    </location>
</feature>
<dbReference type="InterPro" id="IPR013783">
    <property type="entry name" value="Ig-like_fold"/>
</dbReference>
<dbReference type="Pfam" id="PF00703">
    <property type="entry name" value="Glyco_hydro_2"/>
    <property type="match status" value="1"/>
</dbReference>
<gene>
    <name evidence="8" type="ORF">G1C96_1516</name>
</gene>
<evidence type="ECO:0000313" key="8">
    <source>
        <dbReference type="EMBL" id="NMN00934.1"/>
    </source>
</evidence>
<dbReference type="InterPro" id="IPR032311">
    <property type="entry name" value="DUF4982"/>
</dbReference>
<dbReference type="PANTHER" id="PTHR42732:SF1">
    <property type="entry name" value="BETA-MANNOSIDASE"/>
    <property type="match status" value="1"/>
</dbReference>
<evidence type="ECO:0000259" key="5">
    <source>
        <dbReference type="Pfam" id="PF02836"/>
    </source>
</evidence>
<dbReference type="SUPFAM" id="SSF51445">
    <property type="entry name" value="(Trans)glycosidases"/>
    <property type="match status" value="1"/>
</dbReference>
<dbReference type="InterPro" id="IPR051913">
    <property type="entry name" value="GH2_Domain-Containing"/>
</dbReference>
<evidence type="ECO:0000256" key="3">
    <source>
        <dbReference type="ARBA" id="ARBA00023295"/>
    </source>
</evidence>
<dbReference type="PRINTS" id="PR00132">
    <property type="entry name" value="GLHYDRLASE2"/>
</dbReference>
<reference evidence="8 9" key="1">
    <citation type="submission" date="2020-02" db="EMBL/GenBank/DDBJ databases">
        <title>Characterization of phylogenetic diversity of novel bifidobacterial species isolated in Czech ZOOs.</title>
        <authorList>
            <person name="Lugli G.A."/>
            <person name="Vera N.B."/>
            <person name="Ventura M."/>
        </authorList>
    </citation>
    <scope>NUCLEOTIDE SEQUENCE [LARGE SCALE GENOMIC DNA]</scope>
    <source>
        <strain evidence="8 9">DSM 109958</strain>
    </source>
</reference>
<dbReference type="GO" id="GO:0004553">
    <property type="term" value="F:hydrolase activity, hydrolyzing O-glycosyl compounds"/>
    <property type="evidence" value="ECO:0007669"/>
    <property type="project" value="InterPro"/>
</dbReference>
<evidence type="ECO:0000259" key="6">
    <source>
        <dbReference type="Pfam" id="PF02837"/>
    </source>
</evidence>